<proteinExistence type="predicted"/>
<evidence type="ECO:0000256" key="1">
    <source>
        <dbReference type="SAM" id="SignalP"/>
    </source>
</evidence>
<name>A0A0C2SHI8_AMAMK</name>
<evidence type="ECO:0000313" key="3">
    <source>
        <dbReference type="Proteomes" id="UP000054549"/>
    </source>
</evidence>
<dbReference type="InParanoid" id="A0A0C2SHI8"/>
<feature type="chain" id="PRO_5002155591" description="Secreted protein" evidence="1">
    <location>
        <begin position="23"/>
        <end position="143"/>
    </location>
</feature>
<feature type="signal peptide" evidence="1">
    <location>
        <begin position="1"/>
        <end position="22"/>
    </location>
</feature>
<evidence type="ECO:0008006" key="4">
    <source>
        <dbReference type="Google" id="ProtNLM"/>
    </source>
</evidence>
<keyword evidence="1" id="KW-0732">Signal</keyword>
<keyword evidence="3" id="KW-1185">Reference proteome</keyword>
<sequence>MATVCKTSVLTFSGLILSLVSTGENTCLDLASTATLLFPEQLSLYSSRTFVGNKIRLHSQRRYANDLFCTPQYVFQLPTSQFFGRYCHAMVLDHWWRQTNPRSRFYIGFTALVRAVIQASAVTSQDRTLVQHEDSQEDTAPVP</sequence>
<dbReference type="HOGENOM" id="CLU_1805695_0_0_1"/>
<accession>A0A0C2SHI8</accession>
<protein>
    <recommendedName>
        <fullName evidence="4">Secreted protein</fullName>
    </recommendedName>
</protein>
<organism evidence="2 3">
    <name type="scientific">Amanita muscaria (strain Koide BX008)</name>
    <dbReference type="NCBI Taxonomy" id="946122"/>
    <lineage>
        <taxon>Eukaryota</taxon>
        <taxon>Fungi</taxon>
        <taxon>Dikarya</taxon>
        <taxon>Basidiomycota</taxon>
        <taxon>Agaricomycotina</taxon>
        <taxon>Agaricomycetes</taxon>
        <taxon>Agaricomycetidae</taxon>
        <taxon>Agaricales</taxon>
        <taxon>Pluteineae</taxon>
        <taxon>Amanitaceae</taxon>
        <taxon>Amanita</taxon>
    </lineage>
</organism>
<gene>
    <name evidence="2" type="ORF">M378DRAFT_751097</name>
</gene>
<dbReference type="Proteomes" id="UP000054549">
    <property type="component" value="Unassembled WGS sequence"/>
</dbReference>
<evidence type="ECO:0000313" key="2">
    <source>
        <dbReference type="EMBL" id="KIL62605.1"/>
    </source>
</evidence>
<dbReference type="EMBL" id="KN818268">
    <property type="protein sequence ID" value="KIL62605.1"/>
    <property type="molecule type" value="Genomic_DNA"/>
</dbReference>
<dbReference type="AlphaFoldDB" id="A0A0C2SHI8"/>
<reference evidence="2 3" key="1">
    <citation type="submission" date="2014-04" db="EMBL/GenBank/DDBJ databases">
        <title>Evolutionary Origins and Diversification of the Mycorrhizal Mutualists.</title>
        <authorList>
            <consortium name="DOE Joint Genome Institute"/>
            <consortium name="Mycorrhizal Genomics Consortium"/>
            <person name="Kohler A."/>
            <person name="Kuo A."/>
            <person name="Nagy L.G."/>
            <person name="Floudas D."/>
            <person name="Copeland A."/>
            <person name="Barry K.W."/>
            <person name="Cichocki N."/>
            <person name="Veneault-Fourrey C."/>
            <person name="LaButti K."/>
            <person name="Lindquist E.A."/>
            <person name="Lipzen A."/>
            <person name="Lundell T."/>
            <person name="Morin E."/>
            <person name="Murat C."/>
            <person name="Riley R."/>
            <person name="Ohm R."/>
            <person name="Sun H."/>
            <person name="Tunlid A."/>
            <person name="Henrissat B."/>
            <person name="Grigoriev I.V."/>
            <person name="Hibbett D.S."/>
            <person name="Martin F."/>
        </authorList>
    </citation>
    <scope>NUCLEOTIDE SEQUENCE [LARGE SCALE GENOMIC DNA]</scope>
    <source>
        <strain evidence="2 3">Koide BX008</strain>
    </source>
</reference>